<dbReference type="InterPro" id="IPR001207">
    <property type="entry name" value="Transposase_mutator"/>
</dbReference>
<sequence>MPKDRNGNYKPKVIKNNKNDIYKIEDQVLGMYSKGMSTKDITAHKKNIYGIDMSPTLISKITDKILPLAKE</sequence>
<reference evidence="7 8" key="1">
    <citation type="submission" date="2023-03" db="EMBL/GenBank/DDBJ databases">
        <title>Complete genome sequence of Tepidibacter sp. SWIR-1, isolated from a deep-sea hydrothermal vent.</title>
        <authorList>
            <person name="Li X."/>
        </authorList>
    </citation>
    <scope>NUCLEOTIDE SEQUENCE [LARGE SCALE GENOMIC DNA]</scope>
    <source>
        <strain evidence="7 8">SWIR-1</strain>
    </source>
</reference>
<evidence type="ECO:0000256" key="3">
    <source>
        <dbReference type="ARBA" id="ARBA00022578"/>
    </source>
</evidence>
<dbReference type="EMBL" id="CP120733">
    <property type="protein sequence ID" value="WFD12332.1"/>
    <property type="molecule type" value="Genomic_DNA"/>
</dbReference>
<evidence type="ECO:0000256" key="1">
    <source>
        <dbReference type="ARBA" id="ARBA00002190"/>
    </source>
</evidence>
<dbReference type="PANTHER" id="PTHR33217">
    <property type="entry name" value="TRANSPOSASE FOR INSERTION SEQUENCE ELEMENT IS1081"/>
    <property type="match status" value="1"/>
</dbReference>
<proteinExistence type="inferred from homology"/>
<comment type="function">
    <text evidence="1 6">Required for the transposition of the insertion element.</text>
</comment>
<protein>
    <recommendedName>
        <fullName evidence="6">Mutator family transposase</fullName>
    </recommendedName>
</protein>
<dbReference type="Pfam" id="PF00872">
    <property type="entry name" value="Transposase_mut"/>
    <property type="match status" value="1"/>
</dbReference>
<organism evidence="7 8">
    <name type="scientific">Tepidibacter hydrothermalis</name>
    <dbReference type="NCBI Taxonomy" id="3036126"/>
    <lineage>
        <taxon>Bacteria</taxon>
        <taxon>Bacillati</taxon>
        <taxon>Bacillota</taxon>
        <taxon>Clostridia</taxon>
        <taxon>Peptostreptococcales</taxon>
        <taxon>Peptostreptococcaceae</taxon>
        <taxon>Tepidibacter</taxon>
    </lineage>
</organism>
<evidence type="ECO:0000313" key="8">
    <source>
        <dbReference type="Proteomes" id="UP001222800"/>
    </source>
</evidence>
<keyword evidence="6" id="KW-0814">Transposable element</keyword>
<evidence type="ECO:0000256" key="2">
    <source>
        <dbReference type="ARBA" id="ARBA00010961"/>
    </source>
</evidence>
<keyword evidence="4 6" id="KW-0238">DNA-binding</keyword>
<name>A0ABY8EHA1_9FIRM</name>
<accession>A0ABY8EHA1</accession>
<evidence type="ECO:0000313" key="7">
    <source>
        <dbReference type="EMBL" id="WFD12332.1"/>
    </source>
</evidence>
<keyword evidence="8" id="KW-1185">Reference proteome</keyword>
<keyword evidence="5 6" id="KW-0233">DNA recombination</keyword>
<gene>
    <name evidence="7" type="ORF">P4S50_04750</name>
</gene>
<evidence type="ECO:0000256" key="4">
    <source>
        <dbReference type="ARBA" id="ARBA00023125"/>
    </source>
</evidence>
<keyword evidence="3 6" id="KW-0815">Transposition</keyword>
<evidence type="ECO:0000256" key="5">
    <source>
        <dbReference type="ARBA" id="ARBA00023172"/>
    </source>
</evidence>
<evidence type="ECO:0000256" key="6">
    <source>
        <dbReference type="RuleBase" id="RU365089"/>
    </source>
</evidence>
<dbReference type="PANTHER" id="PTHR33217:SF8">
    <property type="entry name" value="MUTATOR FAMILY TRANSPOSASE"/>
    <property type="match status" value="1"/>
</dbReference>
<comment type="similarity">
    <text evidence="2 6">Belongs to the transposase mutator family.</text>
</comment>
<dbReference type="Proteomes" id="UP001222800">
    <property type="component" value="Chromosome"/>
</dbReference>